<dbReference type="EMBL" id="MASQ01000012">
    <property type="protein sequence ID" value="OCB04014.1"/>
    <property type="molecule type" value="Genomic_DNA"/>
</dbReference>
<evidence type="ECO:0000313" key="2">
    <source>
        <dbReference type="Proteomes" id="UP000093129"/>
    </source>
</evidence>
<accession>A0A1B9C258</accession>
<proteinExistence type="predicted"/>
<sequence length="135" mass="14762">MEPQKIKIFLEMCPDEKTAEIAFSLVEKVAAVVVKIIGKDGFNALYARSLSLTVPTFPWLAVSVMTLQDDDMLVLLKNSFVAQPPAAIRVASSLLLITFSDILCQLVGDQLTARILHDAFGGEIVEAVLGERRES</sequence>
<reference evidence="1 2" key="1">
    <citation type="submission" date="2016-07" db="EMBL/GenBank/DDBJ databases">
        <title>Draft genome of a psychrotolerant acidophile Acidithiobacillus ferrivorans strain YL15.</title>
        <authorList>
            <person name="Peng T."/>
            <person name="Ma L."/>
            <person name="Nan M."/>
            <person name="An N."/>
            <person name="Wang M."/>
            <person name="Qiu G."/>
            <person name="Zeng W."/>
        </authorList>
    </citation>
    <scope>NUCLEOTIDE SEQUENCE [LARGE SCALE GENOMIC DNA]</scope>
    <source>
        <strain evidence="1 2">YL15</strain>
    </source>
</reference>
<comment type="caution">
    <text evidence="1">The sequence shown here is derived from an EMBL/GenBank/DDBJ whole genome shotgun (WGS) entry which is preliminary data.</text>
</comment>
<gene>
    <name evidence="1" type="ORF">BBC27_05215</name>
</gene>
<organism evidence="1 2">
    <name type="scientific">Acidithiobacillus ferrivorans</name>
    <dbReference type="NCBI Taxonomy" id="160808"/>
    <lineage>
        <taxon>Bacteria</taxon>
        <taxon>Pseudomonadati</taxon>
        <taxon>Pseudomonadota</taxon>
        <taxon>Acidithiobacillia</taxon>
        <taxon>Acidithiobacillales</taxon>
        <taxon>Acidithiobacillaceae</taxon>
        <taxon>Acidithiobacillus</taxon>
    </lineage>
</organism>
<protein>
    <submittedName>
        <fullName evidence="1">Uncharacterized protein</fullName>
    </submittedName>
</protein>
<name>A0A1B9C258_9PROT</name>
<dbReference type="RefSeq" id="WP_065412440.1">
    <property type="nucleotide sequence ID" value="NZ_MASQ01000012.1"/>
</dbReference>
<evidence type="ECO:0000313" key="1">
    <source>
        <dbReference type="EMBL" id="OCB04014.1"/>
    </source>
</evidence>
<dbReference type="Proteomes" id="UP000093129">
    <property type="component" value="Unassembled WGS sequence"/>
</dbReference>
<dbReference type="AlphaFoldDB" id="A0A1B9C258"/>